<sequence>MRKTITFLIVIVYAFLPLMVAAADNDLPGIDDFIDDMAIQHGFDKAKLNQLFAEVEVQPNILQAISRPAEKSKPWYEYRRIFLTPERIQGGVSFWELNQHSLARAQEVFGVTPEVIVAILGVETRYGRFTGRYRVIDSLATLAFRYPPRSRFFRQQLMEFLLLTREENRDPRQFTGSYAGAMGLAQFMPDSFRDYAVDFDQDGWRDIWENPEDAVGSIANFLKRKGGWQAEAPVASAASANGVDYRHWLKQGLKPSIPLRQLLQEGVEVADPIPQDKLASLFLLEQEEGPELWVGFRNFYAIIRYNPSPLYAMAVYQLAEAIKAQREGRSS</sequence>
<protein>
    <submittedName>
        <fullName evidence="4">Lytic murein transglycosylase B</fullName>
    </submittedName>
</protein>
<dbReference type="PANTHER" id="PTHR30163">
    <property type="entry name" value="MEMBRANE-BOUND LYTIC MUREIN TRANSGLYCOSYLASE B"/>
    <property type="match status" value="1"/>
</dbReference>
<organism evidence="4 5">
    <name type="scientific">Nitrosococcus wardiae</name>
    <dbReference type="NCBI Taxonomy" id="1814290"/>
    <lineage>
        <taxon>Bacteria</taxon>
        <taxon>Pseudomonadati</taxon>
        <taxon>Pseudomonadota</taxon>
        <taxon>Gammaproteobacteria</taxon>
        <taxon>Chromatiales</taxon>
        <taxon>Chromatiaceae</taxon>
        <taxon>Nitrosococcus</taxon>
    </lineage>
</organism>
<dbReference type="KEGG" id="nwr:E3U44_01335"/>
<name>A0A4P7BVT8_9GAMM</name>
<dbReference type="EMBL" id="CP038033">
    <property type="protein sequence ID" value="QBQ53299.1"/>
    <property type="molecule type" value="Genomic_DNA"/>
</dbReference>
<feature type="signal peptide" evidence="2">
    <location>
        <begin position="1"/>
        <end position="22"/>
    </location>
</feature>
<dbReference type="OrthoDB" id="9772911at2"/>
<evidence type="ECO:0000256" key="2">
    <source>
        <dbReference type="SAM" id="SignalP"/>
    </source>
</evidence>
<dbReference type="Gene3D" id="1.10.8.350">
    <property type="entry name" value="Bacterial muramidase"/>
    <property type="match status" value="1"/>
</dbReference>
<dbReference type="InterPro" id="IPR031304">
    <property type="entry name" value="SLT_2"/>
</dbReference>
<dbReference type="InterPro" id="IPR043426">
    <property type="entry name" value="MltB-like"/>
</dbReference>
<dbReference type="Pfam" id="PF13406">
    <property type="entry name" value="SLT_2"/>
    <property type="match status" value="1"/>
</dbReference>
<dbReference type="Gene3D" id="1.10.530.10">
    <property type="match status" value="1"/>
</dbReference>
<dbReference type="SUPFAM" id="SSF53955">
    <property type="entry name" value="Lysozyme-like"/>
    <property type="match status" value="1"/>
</dbReference>
<dbReference type="AlphaFoldDB" id="A0A4P7BVT8"/>
<evidence type="ECO:0000259" key="3">
    <source>
        <dbReference type="Pfam" id="PF13406"/>
    </source>
</evidence>
<dbReference type="CDD" id="cd13399">
    <property type="entry name" value="Slt35-like"/>
    <property type="match status" value="1"/>
</dbReference>
<dbReference type="RefSeq" id="WP_134356315.1">
    <property type="nucleotide sequence ID" value="NZ_CP038033.1"/>
</dbReference>
<keyword evidence="5" id="KW-1185">Reference proteome</keyword>
<dbReference type="GO" id="GO:0009253">
    <property type="term" value="P:peptidoglycan catabolic process"/>
    <property type="evidence" value="ECO:0007669"/>
    <property type="project" value="TreeGrafter"/>
</dbReference>
<evidence type="ECO:0000313" key="4">
    <source>
        <dbReference type="EMBL" id="QBQ53299.1"/>
    </source>
</evidence>
<accession>A0A4P7BVT8</accession>
<keyword evidence="2" id="KW-0732">Signal</keyword>
<evidence type="ECO:0000313" key="5">
    <source>
        <dbReference type="Proteomes" id="UP000294325"/>
    </source>
</evidence>
<dbReference type="InterPro" id="IPR023346">
    <property type="entry name" value="Lysozyme-like_dom_sf"/>
</dbReference>
<dbReference type="Proteomes" id="UP000294325">
    <property type="component" value="Chromosome"/>
</dbReference>
<evidence type="ECO:0000256" key="1">
    <source>
        <dbReference type="PIRSR" id="PIRSR611757-1"/>
    </source>
</evidence>
<feature type="chain" id="PRO_5020522609" evidence="2">
    <location>
        <begin position="23"/>
        <end position="331"/>
    </location>
</feature>
<dbReference type="NCBIfam" id="TIGR02282">
    <property type="entry name" value="MltB"/>
    <property type="match status" value="1"/>
</dbReference>
<dbReference type="PANTHER" id="PTHR30163:SF9">
    <property type="entry name" value="MEMBRANE-BOUND LYTIC MUREIN TRANSGLYCOSYLASE B"/>
    <property type="match status" value="1"/>
</dbReference>
<proteinExistence type="predicted"/>
<feature type="domain" description="Transglycosylase SLT" evidence="3">
    <location>
        <begin position="30"/>
        <end position="320"/>
    </location>
</feature>
<dbReference type="GO" id="GO:0008933">
    <property type="term" value="F:peptidoglycan lytic transglycosylase activity"/>
    <property type="evidence" value="ECO:0007669"/>
    <property type="project" value="TreeGrafter"/>
</dbReference>
<feature type="active site" evidence="1">
    <location>
        <position position="123"/>
    </location>
</feature>
<dbReference type="FunFam" id="1.10.8.350:FF:000001">
    <property type="entry name" value="Lytic murein transglycosylase B"/>
    <property type="match status" value="1"/>
</dbReference>
<reference evidence="4 5" key="1">
    <citation type="submission" date="2019-03" db="EMBL/GenBank/DDBJ databases">
        <title>The genome sequence of Nitrosococcus wardiae strain D1FHST reveals the archetypal metabolic capacity of ammonia-oxidizing Gammaproteobacteria.</title>
        <authorList>
            <person name="Wang L."/>
            <person name="Lim C.K."/>
            <person name="Hanson T.E."/>
            <person name="Dang H."/>
            <person name="Klotz M.G."/>
        </authorList>
    </citation>
    <scope>NUCLEOTIDE SEQUENCE [LARGE SCALE GENOMIC DNA]</scope>
    <source>
        <strain evidence="4 5">D1FHS</strain>
    </source>
</reference>
<dbReference type="InterPro" id="IPR011757">
    <property type="entry name" value="Lytic_transglycosylase_MltB"/>
</dbReference>
<gene>
    <name evidence="4" type="primary">mltB</name>
    <name evidence="4" type="ORF">E3U44_01335</name>
</gene>